<dbReference type="SUPFAM" id="SSF55073">
    <property type="entry name" value="Nucleotide cyclase"/>
    <property type="match status" value="1"/>
</dbReference>
<dbReference type="Proteomes" id="UP000789396">
    <property type="component" value="Unassembled WGS sequence"/>
</dbReference>
<proteinExistence type="predicted"/>
<sequence length="342" mass="40386">MEEFLSLIKARLFKELDYGEFEDIKEISDGSSLIEHSYWRRNHRHVVLKFLKEQCKDEYYKKIIREDFHSMVLQYYNKPLREHLKEVSKQDWDYKLKMAKDIANGLKYIHAENIIHCDLRPSIEEVINLLKDIELDCVYRDDDYIPKICLGRNDTSISKKEPCLMVIKGSPQNQYFFIRPDETFIGRRNSNHIIIKDQEIAKIHARLKIPMEKDDMIKMGRSIFQYLPTGEYESRIDKLLPIYNRAYLEKSLANEFLNARENEQNMSLLFFDLDNFKSINDGNNHEAGDYALKELAKLIQNSHARAEDIFARYGGDEFTILLKNTDVKSASEIAEKIRSPLI</sequence>
<dbReference type="InterPro" id="IPR029787">
    <property type="entry name" value="Nucleotide_cyclase"/>
</dbReference>
<evidence type="ECO:0000313" key="4">
    <source>
        <dbReference type="Proteomes" id="UP000789396"/>
    </source>
</evidence>
<dbReference type="Gene3D" id="3.30.70.270">
    <property type="match status" value="1"/>
</dbReference>
<dbReference type="GO" id="GO:0052621">
    <property type="term" value="F:diguanylate cyclase activity"/>
    <property type="evidence" value="ECO:0007669"/>
    <property type="project" value="TreeGrafter"/>
</dbReference>
<organism evidence="3 4">
    <name type="scientific">Racocetra fulgida</name>
    <dbReference type="NCBI Taxonomy" id="60492"/>
    <lineage>
        <taxon>Eukaryota</taxon>
        <taxon>Fungi</taxon>
        <taxon>Fungi incertae sedis</taxon>
        <taxon>Mucoromycota</taxon>
        <taxon>Glomeromycotina</taxon>
        <taxon>Glomeromycetes</taxon>
        <taxon>Diversisporales</taxon>
        <taxon>Gigasporaceae</taxon>
        <taxon>Racocetra</taxon>
    </lineage>
</organism>
<dbReference type="InterPro" id="IPR008984">
    <property type="entry name" value="SMAD_FHA_dom_sf"/>
</dbReference>
<dbReference type="SMART" id="SM00267">
    <property type="entry name" value="GGDEF"/>
    <property type="match status" value="1"/>
</dbReference>
<keyword evidence="4" id="KW-1185">Reference proteome</keyword>
<dbReference type="PANTHER" id="PTHR45138:SF9">
    <property type="entry name" value="DIGUANYLATE CYCLASE DGCM-RELATED"/>
    <property type="match status" value="1"/>
</dbReference>
<dbReference type="Gene3D" id="1.10.510.10">
    <property type="entry name" value="Transferase(Phosphotransferase) domain 1"/>
    <property type="match status" value="1"/>
</dbReference>
<protein>
    <submittedName>
        <fullName evidence="3">8019_t:CDS:1</fullName>
    </submittedName>
</protein>
<dbReference type="CDD" id="cd00060">
    <property type="entry name" value="FHA"/>
    <property type="match status" value="1"/>
</dbReference>
<evidence type="ECO:0000259" key="2">
    <source>
        <dbReference type="PROSITE" id="PS50887"/>
    </source>
</evidence>
<comment type="subcellular location">
    <subcellularLocation>
        <location evidence="1">Membrane</location>
        <topology evidence="1">Single-pass membrane protein</topology>
    </subcellularLocation>
</comment>
<dbReference type="GO" id="GO:0016020">
    <property type="term" value="C:membrane"/>
    <property type="evidence" value="ECO:0007669"/>
    <property type="project" value="UniProtKB-SubCell"/>
</dbReference>
<feature type="domain" description="GGDEF" evidence="2">
    <location>
        <begin position="264"/>
        <end position="342"/>
    </location>
</feature>
<name>A0A9N9D9C2_9GLOM</name>
<accession>A0A9N9D9C2</accession>
<comment type="caution">
    <text evidence="3">The sequence shown here is derived from an EMBL/GenBank/DDBJ whole genome shotgun (WGS) entry which is preliminary data.</text>
</comment>
<dbReference type="Pfam" id="PF00990">
    <property type="entry name" value="GGDEF"/>
    <property type="match status" value="1"/>
</dbReference>
<dbReference type="SUPFAM" id="SSF56112">
    <property type="entry name" value="Protein kinase-like (PK-like)"/>
    <property type="match status" value="1"/>
</dbReference>
<evidence type="ECO:0000313" key="3">
    <source>
        <dbReference type="EMBL" id="CAG8627417.1"/>
    </source>
</evidence>
<dbReference type="InterPro" id="IPR050469">
    <property type="entry name" value="Diguanylate_Cyclase"/>
</dbReference>
<dbReference type="AlphaFoldDB" id="A0A9N9D9C2"/>
<dbReference type="InterPro" id="IPR011009">
    <property type="entry name" value="Kinase-like_dom_sf"/>
</dbReference>
<dbReference type="PANTHER" id="PTHR45138">
    <property type="entry name" value="REGULATORY COMPONENTS OF SENSORY TRANSDUCTION SYSTEM"/>
    <property type="match status" value="1"/>
</dbReference>
<dbReference type="OrthoDB" id="2325869at2759"/>
<dbReference type="PROSITE" id="PS50887">
    <property type="entry name" value="GGDEF"/>
    <property type="match status" value="1"/>
</dbReference>
<dbReference type="EMBL" id="CAJVPZ010011177">
    <property type="protein sequence ID" value="CAG8627417.1"/>
    <property type="molecule type" value="Genomic_DNA"/>
</dbReference>
<dbReference type="CDD" id="cd01949">
    <property type="entry name" value="GGDEF"/>
    <property type="match status" value="1"/>
</dbReference>
<dbReference type="InterPro" id="IPR043128">
    <property type="entry name" value="Rev_trsase/Diguanyl_cyclase"/>
</dbReference>
<gene>
    <name evidence="3" type="ORF">RFULGI_LOCUS7592</name>
</gene>
<dbReference type="InterPro" id="IPR000160">
    <property type="entry name" value="GGDEF_dom"/>
</dbReference>
<dbReference type="NCBIfam" id="TIGR00254">
    <property type="entry name" value="GGDEF"/>
    <property type="match status" value="1"/>
</dbReference>
<dbReference type="SUPFAM" id="SSF49879">
    <property type="entry name" value="SMAD/FHA domain"/>
    <property type="match status" value="1"/>
</dbReference>
<evidence type="ECO:0000256" key="1">
    <source>
        <dbReference type="ARBA" id="ARBA00004167"/>
    </source>
</evidence>
<reference evidence="3" key="1">
    <citation type="submission" date="2021-06" db="EMBL/GenBank/DDBJ databases">
        <authorList>
            <person name="Kallberg Y."/>
            <person name="Tangrot J."/>
            <person name="Rosling A."/>
        </authorList>
    </citation>
    <scope>NUCLEOTIDE SEQUENCE</scope>
    <source>
        <strain evidence="3">IN212</strain>
    </source>
</reference>
<dbReference type="Gene3D" id="2.60.200.20">
    <property type="match status" value="1"/>
</dbReference>